<dbReference type="AlphaFoldDB" id="A0A9D7SYS6"/>
<dbReference type="InterPro" id="IPR020209">
    <property type="entry name" value="Cas6b_C"/>
</dbReference>
<organism evidence="2 3">
    <name type="scientific">Candidatus Opimibacter skivensis</name>
    <dbReference type="NCBI Taxonomy" id="2982028"/>
    <lineage>
        <taxon>Bacteria</taxon>
        <taxon>Pseudomonadati</taxon>
        <taxon>Bacteroidota</taxon>
        <taxon>Saprospiria</taxon>
        <taxon>Saprospirales</taxon>
        <taxon>Saprospiraceae</taxon>
        <taxon>Candidatus Opimibacter</taxon>
    </lineage>
</organism>
<feature type="domain" description="Cas6b C-terminal" evidence="1">
    <location>
        <begin position="114"/>
        <end position="223"/>
    </location>
</feature>
<proteinExistence type="predicted"/>
<evidence type="ECO:0000259" key="1">
    <source>
        <dbReference type="Pfam" id="PF17262"/>
    </source>
</evidence>
<evidence type="ECO:0000313" key="2">
    <source>
        <dbReference type="EMBL" id="MBK9984681.1"/>
    </source>
</evidence>
<protein>
    <recommendedName>
        <fullName evidence="1">Cas6b C-terminal domain-containing protein</fullName>
    </recommendedName>
</protein>
<comment type="caution">
    <text evidence="2">The sequence shown here is derived from an EMBL/GenBank/DDBJ whole genome shotgun (WGS) entry which is preliminary data.</text>
</comment>
<dbReference type="Pfam" id="PF17262">
    <property type="entry name" value="Cas6b_C"/>
    <property type="match status" value="1"/>
</dbReference>
<dbReference type="EMBL" id="JADKGY010000031">
    <property type="protein sequence ID" value="MBK9984681.1"/>
    <property type="molecule type" value="Genomic_DNA"/>
</dbReference>
<evidence type="ECO:0000313" key="3">
    <source>
        <dbReference type="Proteomes" id="UP000808337"/>
    </source>
</evidence>
<sequence length="226" mass="26002">MILQCCQIAFHGLPVSLCHPERIKQAIGGLLKCLREKGIEIQDEYLFFDNRNSFPLIQYFVKDHFIGITGYNSGADALYSLFPHISRLKFGSQEYEIKELWLGKINEEIELSIRPIYYHLYNYIGLNSNNYKLAMKANDVQDLRNVITKALTGHLKGCANGLGLDIKTYPKVEIHRWDDVSLIRYKGIELTSFTCLEFTTDLLLPDNIHIGKRASLGYGRLERLKL</sequence>
<reference evidence="2 3" key="1">
    <citation type="submission" date="2020-10" db="EMBL/GenBank/DDBJ databases">
        <title>Connecting structure to function with the recovery of over 1000 high-quality activated sludge metagenome-assembled genomes encoding full-length rRNA genes using long-read sequencing.</title>
        <authorList>
            <person name="Singleton C.M."/>
            <person name="Petriglieri F."/>
            <person name="Kristensen J.M."/>
            <person name="Kirkegaard R.H."/>
            <person name="Michaelsen T.Y."/>
            <person name="Andersen M.H."/>
            <person name="Karst S.M."/>
            <person name="Dueholm M.S."/>
            <person name="Nielsen P.H."/>
            <person name="Albertsen M."/>
        </authorList>
    </citation>
    <scope>NUCLEOTIDE SEQUENCE [LARGE SCALE GENOMIC DNA]</scope>
    <source>
        <strain evidence="2">Ribe_18-Q3-R11-54_MAXAC.273</strain>
    </source>
</reference>
<dbReference type="Proteomes" id="UP000808337">
    <property type="component" value="Unassembled WGS sequence"/>
</dbReference>
<name>A0A9D7SYS6_9BACT</name>
<accession>A0A9D7SYS6</accession>
<gene>
    <name evidence="2" type="ORF">IPP15_20345</name>
</gene>